<evidence type="ECO:0000313" key="2">
    <source>
        <dbReference type="EMBL" id="MQY27042.1"/>
    </source>
</evidence>
<evidence type="ECO:0000313" key="3">
    <source>
        <dbReference type="Proteomes" id="UP000431401"/>
    </source>
</evidence>
<dbReference type="InterPro" id="IPR006059">
    <property type="entry name" value="SBP"/>
</dbReference>
<name>A0A7K0DNU5_9NOCA</name>
<dbReference type="AlphaFoldDB" id="A0A7K0DNU5"/>
<evidence type="ECO:0008006" key="4">
    <source>
        <dbReference type="Google" id="ProtNLM"/>
    </source>
</evidence>
<dbReference type="InterPro" id="IPR006311">
    <property type="entry name" value="TAT_signal"/>
</dbReference>
<dbReference type="PANTHER" id="PTHR43649:SF30">
    <property type="entry name" value="ABC TRANSPORTER SUBSTRATE-BINDING PROTEIN"/>
    <property type="match status" value="1"/>
</dbReference>
<keyword evidence="1" id="KW-0732">Signal</keyword>
<gene>
    <name evidence="2" type="ORF">NRB56_26240</name>
</gene>
<dbReference type="PROSITE" id="PS51318">
    <property type="entry name" value="TAT"/>
    <property type="match status" value="1"/>
</dbReference>
<dbReference type="Gene3D" id="3.40.190.10">
    <property type="entry name" value="Periplasmic binding protein-like II"/>
    <property type="match status" value="1"/>
</dbReference>
<dbReference type="EMBL" id="WEGI01000005">
    <property type="protein sequence ID" value="MQY27042.1"/>
    <property type="molecule type" value="Genomic_DNA"/>
</dbReference>
<sequence length="450" mass="48501">MSPSSFDPARFSNFSRRGFLGAAGVAGAAAAGLALTACAGSGGGSQQSGSSNTITFWSNHPGTSKELETEIINRFQAKYPDLKVNLIDAGKNYEEVAQKFNAALSGGELPDVVVLSDVWWFNYALTKAIEPLDSHFSSAGVNVADYVDTFVNDYKFDGKTWALPFARSTPLFYYNKDLWAKAGLPDRGPQSWQEFDEWGPKLQSLVGDGKWAHGWGDAKNYLAWTFQGPNWTFGGAYSDQWTLKFNDPHTIAAGNYLRDSINGKKYASIRPQIAVDFATGVIASTIASTGDLRGITKNAAGKTEFGTAFLPHPAGPGVTTGGAGLAIPSRISDQRKANALKFIEFATNAANTAYFTQGTGYIPVRKSAMQDASEQDFLAKNPNSKTAFDQLATTKSQDYARVFLPGGDQIIGTGLEQIGLQNKDVTSVFADVTNQLQAIYDRQIGPKLPK</sequence>
<keyword evidence="3" id="KW-1185">Reference proteome</keyword>
<feature type="signal peptide" evidence="1">
    <location>
        <begin position="1"/>
        <end position="39"/>
    </location>
</feature>
<dbReference type="Pfam" id="PF13416">
    <property type="entry name" value="SBP_bac_8"/>
    <property type="match status" value="1"/>
</dbReference>
<dbReference type="SUPFAM" id="SSF53850">
    <property type="entry name" value="Periplasmic binding protein-like II"/>
    <property type="match status" value="1"/>
</dbReference>
<comment type="caution">
    <text evidence="2">The sequence shown here is derived from an EMBL/GenBank/DDBJ whole genome shotgun (WGS) entry which is preliminary data.</text>
</comment>
<evidence type="ECO:0000256" key="1">
    <source>
        <dbReference type="SAM" id="SignalP"/>
    </source>
</evidence>
<dbReference type="CDD" id="cd14748">
    <property type="entry name" value="PBP2_UgpB"/>
    <property type="match status" value="1"/>
</dbReference>
<dbReference type="PANTHER" id="PTHR43649">
    <property type="entry name" value="ARABINOSE-BINDING PROTEIN-RELATED"/>
    <property type="match status" value="1"/>
</dbReference>
<dbReference type="RefSeq" id="WP_319942938.1">
    <property type="nucleotide sequence ID" value="NZ_WEGI01000005.1"/>
</dbReference>
<feature type="chain" id="PRO_5029634106" description="ABC transporter substrate-binding protein" evidence="1">
    <location>
        <begin position="40"/>
        <end position="450"/>
    </location>
</feature>
<accession>A0A7K0DNU5</accession>
<proteinExistence type="predicted"/>
<organism evidence="2 3">
    <name type="scientific">Nocardia aurantia</name>
    <dbReference type="NCBI Taxonomy" id="2585199"/>
    <lineage>
        <taxon>Bacteria</taxon>
        <taxon>Bacillati</taxon>
        <taxon>Actinomycetota</taxon>
        <taxon>Actinomycetes</taxon>
        <taxon>Mycobacteriales</taxon>
        <taxon>Nocardiaceae</taxon>
        <taxon>Nocardia</taxon>
    </lineage>
</organism>
<protein>
    <recommendedName>
        <fullName evidence="4">ABC transporter substrate-binding protein</fullName>
    </recommendedName>
</protein>
<dbReference type="InterPro" id="IPR050490">
    <property type="entry name" value="Bact_solute-bd_prot1"/>
</dbReference>
<dbReference type="Proteomes" id="UP000431401">
    <property type="component" value="Unassembled WGS sequence"/>
</dbReference>
<reference evidence="2 3" key="1">
    <citation type="submission" date="2019-10" db="EMBL/GenBank/DDBJ databases">
        <title>Nocardia macrotermitis sp. nov. and Nocardia aurantia sp. nov., isolated from the gut of fungus growing-termite Macrotermes natalensis.</title>
        <authorList>
            <person name="Benndorf R."/>
            <person name="Schwitalla J."/>
            <person name="Martin K."/>
            <person name="De Beer W."/>
            <person name="Kaster A.-K."/>
            <person name="Vollmers J."/>
            <person name="Poulsen M."/>
            <person name="Beemelmanns C."/>
        </authorList>
    </citation>
    <scope>NUCLEOTIDE SEQUENCE [LARGE SCALE GENOMIC DNA]</scope>
    <source>
        <strain evidence="2 3">RB56</strain>
    </source>
</reference>